<dbReference type="AlphaFoldDB" id="A0A7D4Q0G0"/>
<feature type="domain" description="Rhamnogalacturonan lyase family 11 C-terminal" evidence="3">
    <location>
        <begin position="163"/>
        <end position="641"/>
    </location>
</feature>
<name>A0A7D4Q0G0_9SPHI</name>
<dbReference type="InterPro" id="IPR049366">
    <property type="entry name" value="RGL11_C"/>
</dbReference>
<sequence length="651" mass="71307">MRKLYNFRSAGLRHLTTCLSIACCATFAYAQGPGPSILNLPAKKVTKVTQPRQMENLGRGMIAIHKGADSVYVGWRMLGTEPQSIAFNLYRQTGSAAPVKLNKQPITESTNYVDTRVDISKTNSYFVKVVTAGKEGAACKPFILAANAPVQQYINIPLKTPPGYTPNDVSVGDLDGDGEYEIILHQTGRGRDTPSPGLTDAPIFQAYKMDGTMLWQINLGENIHEGAHYTQFIVFDLDGDGIAEFACKTADGTIDGKGKVIGDSTKHWRRTNVDPRNTFYGKILDGPEYFTIFSGRTGEALATTDYIPNRYPTAGWSGHGGNGGSDNTGNRVDRFNACVAYLDGVHPSVVMCRGYYGRSVLAAWDWRGGKLTSRWVFDSKDGENPYSGQGYHTVSVADVDGDGKDEIVYGSMVVDDDGKGLFTTGYRHGDALHVSDLDVERPGLEVFGIHEIEDNTKGPGATVYDAQTGETLYKGNMDKDLGRGVAENIDTTRVGAQMWWNGSDLMDIHGNRIGPAPGSVNFVCWWDGDLTRELLDGNHIDKYGKGRIFTATGAVSNNGSKSTPALSADLFGDWREEVILRSADNQSLRIYTTTIPTKHKIYTLMHDPQYRDAIAWQNSGYNQPPHVGFYLGYGMKALPKPNIVLVQPVKK</sequence>
<dbReference type="KEGG" id="mmab:HQ865_08345"/>
<feature type="signal peptide" evidence="1">
    <location>
        <begin position="1"/>
        <end position="30"/>
    </location>
</feature>
<gene>
    <name evidence="4" type="ORF">HQ865_08345</name>
</gene>
<dbReference type="CDD" id="cd10318">
    <property type="entry name" value="RGL11"/>
    <property type="match status" value="1"/>
</dbReference>
<dbReference type="PANTHER" id="PTHR43118:SF1">
    <property type="entry name" value="RHAMNOGALACTURONAN LYASE (EUROFUNG)"/>
    <property type="match status" value="1"/>
</dbReference>
<feature type="chain" id="PRO_5028860187" evidence="1">
    <location>
        <begin position="31"/>
        <end position="651"/>
    </location>
</feature>
<dbReference type="InterPro" id="IPR028994">
    <property type="entry name" value="Integrin_alpha_N"/>
</dbReference>
<accession>A0A7D4Q0G0</accession>
<evidence type="ECO:0000259" key="3">
    <source>
        <dbReference type="Pfam" id="PF21348"/>
    </source>
</evidence>
<evidence type="ECO:0000259" key="2">
    <source>
        <dbReference type="Pfam" id="PF18370"/>
    </source>
</evidence>
<dbReference type="InterPro" id="IPR013783">
    <property type="entry name" value="Ig-like_fold"/>
</dbReference>
<reference evidence="4 5" key="1">
    <citation type="submission" date="2020-05" db="EMBL/GenBank/DDBJ databases">
        <title>Mucilaginibacter mali sp. nov.</title>
        <authorList>
            <person name="Kim H.S."/>
            <person name="Lee K.C."/>
            <person name="Suh M.K."/>
            <person name="Kim J.-S."/>
            <person name="Han K.-I."/>
            <person name="Eom M.K."/>
            <person name="Shin Y.K."/>
            <person name="Lee J.-S."/>
        </authorList>
    </citation>
    <scope>NUCLEOTIDE SEQUENCE [LARGE SCALE GENOMIC DNA]</scope>
    <source>
        <strain evidence="4 5">G2-14</strain>
    </source>
</reference>
<dbReference type="PANTHER" id="PTHR43118">
    <property type="entry name" value="RHAMNOGALACTURONAN LYASE (EUROFUNG)"/>
    <property type="match status" value="1"/>
</dbReference>
<dbReference type="GO" id="GO:0016829">
    <property type="term" value="F:lyase activity"/>
    <property type="evidence" value="ECO:0007669"/>
    <property type="project" value="UniProtKB-KW"/>
</dbReference>
<proteinExistence type="predicted"/>
<dbReference type="Pfam" id="PF21348">
    <property type="entry name" value="RGL11_C"/>
    <property type="match status" value="1"/>
</dbReference>
<dbReference type="EMBL" id="CP054139">
    <property type="protein sequence ID" value="QKJ29766.1"/>
    <property type="molecule type" value="Genomic_DNA"/>
</dbReference>
<dbReference type="RefSeq" id="WP_173414458.1">
    <property type="nucleotide sequence ID" value="NZ_CP054139.1"/>
</dbReference>
<evidence type="ECO:0000313" key="4">
    <source>
        <dbReference type="EMBL" id="QKJ29766.1"/>
    </source>
</evidence>
<evidence type="ECO:0000313" key="5">
    <source>
        <dbReference type="Proteomes" id="UP000505355"/>
    </source>
</evidence>
<dbReference type="InterPro" id="IPR041624">
    <property type="entry name" value="RGI_lyase"/>
</dbReference>
<protein>
    <submittedName>
        <fullName evidence="4">Rhamnogalacturonan lyase</fullName>
    </submittedName>
</protein>
<keyword evidence="5" id="KW-1185">Reference proteome</keyword>
<keyword evidence="4" id="KW-0456">Lyase</keyword>
<evidence type="ECO:0000256" key="1">
    <source>
        <dbReference type="SAM" id="SignalP"/>
    </source>
</evidence>
<keyword evidence="1" id="KW-0732">Signal</keyword>
<dbReference type="Gene3D" id="2.60.40.10">
    <property type="entry name" value="Immunoglobulins"/>
    <property type="match status" value="1"/>
</dbReference>
<dbReference type="Pfam" id="PF18370">
    <property type="entry name" value="RGI_lyase"/>
    <property type="match status" value="1"/>
</dbReference>
<dbReference type="SUPFAM" id="SSF69318">
    <property type="entry name" value="Integrin alpha N-terminal domain"/>
    <property type="match status" value="1"/>
</dbReference>
<organism evidence="4 5">
    <name type="scientific">Mucilaginibacter mali</name>
    <dbReference type="NCBI Taxonomy" id="2740462"/>
    <lineage>
        <taxon>Bacteria</taxon>
        <taxon>Pseudomonadati</taxon>
        <taxon>Bacteroidota</taxon>
        <taxon>Sphingobacteriia</taxon>
        <taxon>Sphingobacteriales</taxon>
        <taxon>Sphingobacteriaceae</taxon>
        <taxon>Mucilaginibacter</taxon>
    </lineage>
</organism>
<dbReference type="InterPro" id="IPR034641">
    <property type="entry name" value="RGL11"/>
</dbReference>
<dbReference type="Proteomes" id="UP000505355">
    <property type="component" value="Chromosome"/>
</dbReference>
<feature type="domain" description="Rhamnogalacturonan I lyase beta-sheet" evidence="2">
    <location>
        <begin position="52"/>
        <end position="140"/>
    </location>
</feature>